<reference evidence="13 14" key="1">
    <citation type="journal article" date="2011" name="Genome Biol. Evol.">
        <title>Integration of the genetic map and genome assembly of fugu facilitates insights into distinct features of genome evolution in teleosts and mammals.</title>
        <authorList>
            <person name="Kai W."/>
            <person name="Kikuchi K."/>
            <person name="Tohari S."/>
            <person name="Chew A.K."/>
            <person name="Tay A."/>
            <person name="Fujiwara A."/>
            <person name="Hosoya S."/>
            <person name="Suetake H."/>
            <person name="Naruse K."/>
            <person name="Brenner S."/>
            <person name="Suzuki Y."/>
            <person name="Venkatesh B."/>
        </authorList>
    </citation>
    <scope>NUCLEOTIDE SEQUENCE [LARGE SCALE GENOMIC DNA]</scope>
</reference>
<evidence type="ECO:0000256" key="3">
    <source>
        <dbReference type="ARBA" id="ARBA00009340"/>
    </source>
</evidence>
<keyword evidence="6 10" id="KW-0227">DNA damage</keyword>
<feature type="domain" description="MMS19 C-terminal" evidence="11">
    <location>
        <begin position="462"/>
        <end position="846"/>
    </location>
</feature>
<dbReference type="FunFam" id="1.25.10.10:FF:000114">
    <property type="entry name" value="MMS19 nucleotide excision repair protein homolog isoform X2"/>
    <property type="match status" value="1"/>
</dbReference>
<name>A0A674MPL1_TAKRU</name>
<keyword evidence="5" id="KW-0677">Repeat</keyword>
<keyword evidence="7 10" id="KW-0234">DNA repair</keyword>
<keyword evidence="4 10" id="KW-0963">Cytoplasm</keyword>
<gene>
    <name evidence="13" type="primary">mms19</name>
</gene>
<dbReference type="InterPro" id="IPR029240">
    <property type="entry name" value="MMS19_N"/>
</dbReference>
<dbReference type="AlphaFoldDB" id="A0A674MPL1"/>
<evidence type="ECO:0000256" key="7">
    <source>
        <dbReference type="ARBA" id="ARBA00023204"/>
    </source>
</evidence>
<dbReference type="PANTHER" id="PTHR12891">
    <property type="entry name" value="DNA REPAIR/TRANSCRIPTION PROTEIN MET18/MMS19"/>
    <property type="match status" value="1"/>
</dbReference>
<dbReference type="GO" id="GO:0016226">
    <property type="term" value="P:iron-sulfur cluster assembly"/>
    <property type="evidence" value="ECO:0007669"/>
    <property type="project" value="UniProtKB-UniRule"/>
</dbReference>
<keyword evidence="14" id="KW-1185">Reference proteome</keyword>
<reference evidence="13" key="3">
    <citation type="submission" date="2025-09" db="UniProtKB">
        <authorList>
            <consortium name="Ensembl"/>
        </authorList>
    </citation>
    <scope>IDENTIFICATION</scope>
</reference>
<dbReference type="GO" id="GO:0051604">
    <property type="term" value="P:protein maturation"/>
    <property type="evidence" value="ECO:0007669"/>
    <property type="project" value="UniProtKB-UniRule"/>
</dbReference>
<evidence type="ECO:0000313" key="14">
    <source>
        <dbReference type="Proteomes" id="UP000005226"/>
    </source>
</evidence>
<dbReference type="PANTHER" id="PTHR12891:SF0">
    <property type="entry name" value="MMS19 NUCLEOTIDE EXCISION REPAIR PROTEIN HOMOLOG"/>
    <property type="match status" value="1"/>
</dbReference>
<comment type="similarity">
    <text evidence="3 10">Belongs to the MET18/MMS19 family.</text>
</comment>
<evidence type="ECO:0000256" key="9">
    <source>
        <dbReference type="ARBA" id="ARBA00023242"/>
    </source>
</evidence>
<sequence length="897" mass="99393">MQLSLPYKDYICFDIFHTYFFKIKNIHYVPQCFFMSLTLCVTQSLHTVNVNFPLLLCSSLSLTSSQPHTRARGVQLLSEVLQELEVLISFYENRLKDHHVVIPPVLQGLRALVRDPRNLLLAFQVAKNIIHRGYELGSFTEEMFEVTSCYFPIDFAPPPNDPHGITREELVVTLRDVLVGTPKFAEFLLPLIIEKLDSDVQSAKLDSLQTLTACVTGYEHKDLAEFLGGLWASLRREVFQTASEKIESASLAAVTALTSCLSRSVLKSDSEDSLHSFLELVLKGCKHHLCEPDLKLVWPSAKLLQAACSASNRAGHIITSAVMPLLTEQYHSRTESLFLAFRPSLCSMVFSALVETNASLQITAASVLTLLAQQTGLLLDSDIELAVDHLTRLLLTEDDDRVRSACVKHLLSSGRLLDVYVRISMFCLNLINVLIMTEVMDQDNNTVASEQSSHHALRQRCMAALAMASTQPSVVLESTPVLLEVLSSAHTGNVTRFSVAEVVLACHCLQKIAARAQDTEETGRCFHDVIIPRLLCLALQAALRGEQLLQLAGQTASRAVSLFLDGDVSFLPDNSFPSHLQLLKVGILSSQLVCLLMACVCTLPRSVEVPQIDRLLSQLEEMSCTCSHQLSYSSAAKCFAGLVNKRPQGDSLDRLIQGTMARVCSELDSTSSPLRSQAFTLMIWVAKALLLRYHPLITTLTDKLFSLLTDDHLGLLAADGFSLLMTDSVDILNRSCHADVRIMYRQRFFSENSPKLVQGFNAARQEKKPNYLKALSNIVEKLPKQVQVTELPALLSLLLEALSCPDQGVQLSTLSCLQPVLVDPPPALIQQLEALFSRLLALTSSPSMVSFTSFVLPFRARVLRALARPLDDRKRLVRQEAVQARAEWFLLGSPGGR</sequence>
<comment type="subunit">
    <text evidence="10">Component of the CIA complex.</text>
</comment>
<evidence type="ECO:0000256" key="5">
    <source>
        <dbReference type="ARBA" id="ARBA00022737"/>
    </source>
</evidence>
<evidence type="ECO:0000256" key="6">
    <source>
        <dbReference type="ARBA" id="ARBA00022763"/>
    </source>
</evidence>
<dbReference type="InterPro" id="IPR024687">
    <property type="entry name" value="MMS19_C"/>
</dbReference>
<dbReference type="SUPFAM" id="SSF48371">
    <property type="entry name" value="ARM repeat"/>
    <property type="match status" value="1"/>
</dbReference>
<dbReference type="Gene3D" id="1.25.10.10">
    <property type="entry name" value="Leucine-rich Repeat Variant"/>
    <property type="match status" value="1"/>
</dbReference>
<evidence type="ECO:0000256" key="1">
    <source>
        <dbReference type="ARBA" id="ARBA00004123"/>
    </source>
</evidence>
<evidence type="ECO:0000256" key="2">
    <source>
        <dbReference type="ARBA" id="ARBA00004186"/>
    </source>
</evidence>
<dbReference type="InterPro" id="IPR016024">
    <property type="entry name" value="ARM-type_fold"/>
</dbReference>
<dbReference type="GO" id="GO:0071817">
    <property type="term" value="C:MMXD complex"/>
    <property type="evidence" value="ECO:0007669"/>
    <property type="project" value="TreeGrafter"/>
</dbReference>
<proteinExistence type="inferred from homology"/>
<feature type="domain" description="MMS19 N-terminal" evidence="12">
    <location>
        <begin position="62"/>
        <end position="113"/>
    </location>
</feature>
<evidence type="ECO:0000256" key="4">
    <source>
        <dbReference type="ARBA" id="ARBA00022490"/>
    </source>
</evidence>
<dbReference type="GO" id="GO:0097361">
    <property type="term" value="C:cytosolic [4Fe-4S] assembly targeting complex"/>
    <property type="evidence" value="ECO:0007669"/>
    <property type="project" value="UniProtKB-UniRule"/>
</dbReference>
<dbReference type="Proteomes" id="UP000005226">
    <property type="component" value="Chromosome 1"/>
</dbReference>
<comment type="function">
    <text evidence="10">Key component of the cytosolic iron-sulfur protein assembly (CIA) complex, a multiprotein complex that mediates the incorporation of iron-sulfur cluster into apoproteins specifically involved in DNA metabolism and genomic integrity. In the CIA complex, MMS19 acts as an adapter between early-acting CIA components and a subset of cellular target iron-sulfur proteins.</text>
</comment>
<evidence type="ECO:0000313" key="13">
    <source>
        <dbReference type="Ensembl" id="ENSTRUP00000062900.1"/>
    </source>
</evidence>
<evidence type="ECO:0000256" key="8">
    <source>
        <dbReference type="ARBA" id="ARBA00023212"/>
    </source>
</evidence>
<organism evidence="13 14">
    <name type="scientific">Takifugu rubripes</name>
    <name type="common">Japanese pufferfish</name>
    <name type="synonym">Fugu rubripes</name>
    <dbReference type="NCBI Taxonomy" id="31033"/>
    <lineage>
        <taxon>Eukaryota</taxon>
        <taxon>Metazoa</taxon>
        <taxon>Chordata</taxon>
        <taxon>Craniata</taxon>
        <taxon>Vertebrata</taxon>
        <taxon>Euteleostomi</taxon>
        <taxon>Actinopterygii</taxon>
        <taxon>Neopterygii</taxon>
        <taxon>Teleostei</taxon>
        <taxon>Neoteleostei</taxon>
        <taxon>Acanthomorphata</taxon>
        <taxon>Eupercaria</taxon>
        <taxon>Tetraodontiformes</taxon>
        <taxon>Tetradontoidea</taxon>
        <taxon>Tetraodontidae</taxon>
        <taxon>Takifugu</taxon>
    </lineage>
</organism>
<dbReference type="Pfam" id="PF14500">
    <property type="entry name" value="MMS19_N"/>
    <property type="match status" value="2"/>
</dbReference>
<evidence type="ECO:0000256" key="10">
    <source>
        <dbReference type="RuleBase" id="RU367072"/>
    </source>
</evidence>
<evidence type="ECO:0000259" key="11">
    <source>
        <dbReference type="Pfam" id="PF12460"/>
    </source>
</evidence>
<reference evidence="13" key="2">
    <citation type="submission" date="2025-08" db="UniProtKB">
        <authorList>
            <consortium name="Ensembl"/>
        </authorList>
    </citation>
    <scope>IDENTIFICATION</scope>
</reference>
<dbReference type="GO" id="GO:0006281">
    <property type="term" value="P:DNA repair"/>
    <property type="evidence" value="ECO:0007669"/>
    <property type="project" value="UniProtKB-UniRule"/>
</dbReference>
<accession>A0A674MPL1</accession>
<protein>
    <recommendedName>
        <fullName evidence="10">MMS19 nucleotide excision repair protein</fullName>
    </recommendedName>
</protein>
<feature type="domain" description="MMS19 N-terminal" evidence="12">
    <location>
        <begin position="114"/>
        <end position="240"/>
    </location>
</feature>
<comment type="subcellular location">
    <subcellularLocation>
        <location evidence="2 10">Cytoplasm</location>
        <location evidence="2 10">Cytoskeleton</location>
        <location evidence="2 10">Spindle</location>
    </subcellularLocation>
    <subcellularLocation>
        <location evidence="1 10">Nucleus</location>
    </subcellularLocation>
</comment>
<dbReference type="Ensembl" id="ENSTRUT00000066521.1">
    <property type="protein sequence ID" value="ENSTRUP00000062900.1"/>
    <property type="gene ID" value="ENSTRUG00000017103.3"/>
</dbReference>
<dbReference type="Pfam" id="PF12460">
    <property type="entry name" value="MMS19_C"/>
    <property type="match status" value="1"/>
</dbReference>
<keyword evidence="8 10" id="KW-0206">Cytoskeleton</keyword>
<keyword evidence="9 10" id="KW-0539">Nucleus</keyword>
<evidence type="ECO:0000259" key="12">
    <source>
        <dbReference type="Pfam" id="PF14500"/>
    </source>
</evidence>
<dbReference type="InterPro" id="IPR011989">
    <property type="entry name" value="ARM-like"/>
</dbReference>
<dbReference type="InterPro" id="IPR039920">
    <property type="entry name" value="MMS19"/>
</dbReference>
<dbReference type="GeneTree" id="ENSGT00390000015583"/>
<dbReference type="GO" id="GO:0005634">
    <property type="term" value="C:nucleus"/>
    <property type="evidence" value="ECO:0007669"/>
    <property type="project" value="UniProtKB-SubCell"/>
</dbReference>